<feature type="binding site" evidence="11">
    <location>
        <begin position="118"/>
        <end position="121"/>
    </location>
    <ligand>
        <name>NAD(+)</name>
        <dbReference type="ChEBI" id="CHEBI:57540"/>
    </ligand>
</feature>
<dbReference type="Gene3D" id="1.20.1090.10">
    <property type="entry name" value="Dehydroquinate synthase-like - alpha domain"/>
    <property type="match status" value="1"/>
</dbReference>
<comment type="cofactor">
    <cofactor evidence="10">
        <name>Zn(2+)</name>
        <dbReference type="ChEBI" id="CHEBI:29105"/>
    </cofactor>
    <text evidence="10">Binds 1 zinc ion per subunit.</text>
</comment>
<evidence type="ECO:0000256" key="1">
    <source>
        <dbReference type="ARBA" id="ARBA00022490"/>
    </source>
</evidence>
<keyword evidence="6 11" id="KW-0520">NAD</keyword>
<dbReference type="SUPFAM" id="SSF56796">
    <property type="entry name" value="Dehydroquinate synthase-like"/>
    <property type="match status" value="1"/>
</dbReference>
<evidence type="ECO:0000256" key="3">
    <source>
        <dbReference type="ARBA" id="ARBA00022723"/>
    </source>
</evidence>
<organism evidence="12 13">
    <name type="scientific">Candidatus Pseudoramibacter fermentans</name>
    <dbReference type="NCBI Taxonomy" id="2594427"/>
    <lineage>
        <taxon>Bacteria</taxon>
        <taxon>Bacillati</taxon>
        <taxon>Bacillota</taxon>
        <taxon>Clostridia</taxon>
        <taxon>Eubacteriales</taxon>
        <taxon>Eubacteriaceae</taxon>
        <taxon>Pseudoramibacter</taxon>
    </lineage>
</organism>
<dbReference type="PIRSF" id="PIRSF000112">
    <property type="entry name" value="Glycerol_dehydrogenase"/>
    <property type="match status" value="1"/>
</dbReference>
<feature type="binding site" evidence="11">
    <location>
        <position position="133"/>
    </location>
    <ligand>
        <name>NAD(+)</name>
        <dbReference type="ChEBI" id="CHEBI:57540"/>
    </ligand>
</feature>
<keyword evidence="5" id="KW-0560">Oxidoreductase</keyword>
<keyword evidence="10" id="KW-0862">Zinc</keyword>
<evidence type="ECO:0000256" key="8">
    <source>
        <dbReference type="ARBA" id="ARBA00023209"/>
    </source>
</evidence>
<dbReference type="Proteomes" id="UP000473648">
    <property type="component" value="Unassembled WGS sequence"/>
</dbReference>
<evidence type="ECO:0000256" key="2">
    <source>
        <dbReference type="ARBA" id="ARBA00022516"/>
    </source>
</evidence>
<sequence length="368" mass="40626">MSEYYSIYLPNYTIGHGVYEKIPIVCRDYGMSAVIIGGKTALSKAEAKIRKAAEAGGMQITGTLWYGGECTYENVEKLAAEPAVRQAKLLFAVGGGKATDTTKALGEKINKAVFSFPTITSNCAGCTSVSIMYHEDGSFLEPFFITRPPMHTFLDLDIIAAAPWKYMWAGMGDTYAKYFEATMSSRGEELSHYVGLGVTISRMCLDPILKYGRRALEDNKKGVASKELENIVLAINVTTALVSILVTKDKIIDYNTGLAHAINYGLTSFPEVEQNHLHGEIVSFGVLILLLVESQVNPAFKEQYKEMAAFSADVGLPRWLDDLGLTDADEDRVIDCAIKMKDIDHNPYPITREMVTKAFDTLKGDYRK</sequence>
<gene>
    <name evidence="12" type="ORF">FRC53_00735</name>
</gene>
<dbReference type="InterPro" id="IPR016205">
    <property type="entry name" value="Glycerol_DH"/>
</dbReference>
<dbReference type="InterPro" id="IPR032837">
    <property type="entry name" value="G1PDH"/>
</dbReference>
<evidence type="ECO:0000256" key="5">
    <source>
        <dbReference type="ARBA" id="ARBA00023002"/>
    </source>
</evidence>
<feature type="binding site" evidence="11">
    <location>
        <position position="127"/>
    </location>
    <ligand>
        <name>NAD(+)</name>
        <dbReference type="ChEBI" id="CHEBI:57540"/>
    </ligand>
</feature>
<dbReference type="Gene3D" id="3.40.50.1970">
    <property type="match status" value="1"/>
</dbReference>
<feature type="binding site" evidence="10">
    <location>
        <position position="260"/>
    </location>
    <ligand>
        <name>glycerol</name>
        <dbReference type="ChEBI" id="CHEBI:17754"/>
    </ligand>
</feature>
<dbReference type="PANTHER" id="PTHR43616">
    <property type="entry name" value="GLYCEROL DEHYDROGENASE"/>
    <property type="match status" value="1"/>
</dbReference>
<proteinExistence type="predicted"/>
<evidence type="ECO:0000256" key="6">
    <source>
        <dbReference type="ARBA" id="ARBA00023027"/>
    </source>
</evidence>
<evidence type="ECO:0000256" key="11">
    <source>
        <dbReference type="PIRSR" id="PIRSR000112-3"/>
    </source>
</evidence>
<keyword evidence="2" id="KW-0444">Lipid biosynthesis</keyword>
<accession>A0A6L5GPC7</accession>
<evidence type="ECO:0000313" key="13">
    <source>
        <dbReference type="Proteomes" id="UP000473648"/>
    </source>
</evidence>
<keyword evidence="8" id="KW-0594">Phospholipid biosynthesis</keyword>
<dbReference type="CDD" id="cd08171">
    <property type="entry name" value="GlyDH-like"/>
    <property type="match status" value="1"/>
</dbReference>
<dbReference type="GO" id="GO:0046872">
    <property type="term" value="F:metal ion binding"/>
    <property type="evidence" value="ECO:0007669"/>
    <property type="project" value="UniProtKB-KW"/>
</dbReference>
<reference evidence="12" key="1">
    <citation type="journal article" date="2020" name="Appl. Environ. Microbiol.">
        <title>Medium-Chain Fatty Acid Synthesis by 'Candidatus Weimeria bifida' gen. nov., sp. nov., and 'Candidatus Pseudoramibacter fermentans' sp. nov.</title>
        <authorList>
            <person name="Scarborough M.J."/>
            <person name="Myers K.S."/>
            <person name="Donohue T.J."/>
            <person name="Noguera D.R."/>
        </authorList>
    </citation>
    <scope>NUCLEOTIDE SEQUENCE</scope>
    <source>
        <strain evidence="12">EUB1.1</strain>
    </source>
</reference>
<dbReference type="PANTHER" id="PTHR43616:SF3">
    <property type="entry name" value="HYDROXYCARBOXYLATE DEHYDROGENASE A"/>
    <property type="match status" value="1"/>
</dbReference>
<keyword evidence="7" id="KW-0443">Lipid metabolism</keyword>
<feature type="binding site" evidence="10">
    <location>
        <position position="278"/>
    </location>
    <ligand>
        <name>glycerol</name>
        <dbReference type="ChEBI" id="CHEBI:17754"/>
    </ligand>
</feature>
<comment type="caution">
    <text evidence="12">The sequence shown here is derived from an EMBL/GenBank/DDBJ whole genome shotgun (WGS) entry which is preliminary data.</text>
</comment>
<name>A0A6L5GPC7_9FIRM</name>
<evidence type="ECO:0000313" key="12">
    <source>
        <dbReference type="EMBL" id="MQM71968.1"/>
    </source>
</evidence>
<feature type="binding site" evidence="10">
    <location>
        <position position="173"/>
    </location>
    <ligand>
        <name>glycerol</name>
        <dbReference type="ChEBI" id="CHEBI:17754"/>
    </ligand>
</feature>
<dbReference type="Pfam" id="PF13685">
    <property type="entry name" value="Fe-ADH_2"/>
    <property type="match status" value="1"/>
</dbReference>
<evidence type="ECO:0000256" key="7">
    <source>
        <dbReference type="ARBA" id="ARBA00023098"/>
    </source>
</evidence>
<keyword evidence="13" id="KW-1185">Reference proteome</keyword>
<dbReference type="GO" id="GO:0008654">
    <property type="term" value="P:phospholipid biosynthetic process"/>
    <property type="evidence" value="ECO:0007669"/>
    <property type="project" value="UniProtKB-KW"/>
</dbReference>
<dbReference type="EMBL" id="VOGB01000003">
    <property type="protein sequence ID" value="MQM71968.1"/>
    <property type="molecule type" value="Genomic_DNA"/>
</dbReference>
<evidence type="ECO:0000256" key="10">
    <source>
        <dbReference type="PIRSR" id="PIRSR000112-1"/>
    </source>
</evidence>
<keyword evidence="3 10" id="KW-0479">Metal-binding</keyword>
<protein>
    <submittedName>
        <fullName evidence="12">Iron-containing alcohol dehydrogenase family protein</fullName>
    </submittedName>
</protein>
<dbReference type="AlphaFoldDB" id="A0A6L5GPC7"/>
<keyword evidence="1" id="KW-0963">Cytoplasm</keyword>
<dbReference type="GO" id="GO:0016614">
    <property type="term" value="F:oxidoreductase activity, acting on CH-OH group of donors"/>
    <property type="evidence" value="ECO:0007669"/>
    <property type="project" value="InterPro"/>
</dbReference>
<keyword evidence="4" id="KW-0521">NADP</keyword>
<evidence type="ECO:0000256" key="4">
    <source>
        <dbReference type="ARBA" id="ARBA00022857"/>
    </source>
</evidence>
<evidence type="ECO:0000256" key="9">
    <source>
        <dbReference type="ARBA" id="ARBA00023264"/>
    </source>
</evidence>
<keyword evidence="9" id="KW-1208">Phospholipid metabolism</keyword>
<feature type="binding site" evidence="11">
    <location>
        <begin position="96"/>
        <end position="100"/>
    </location>
    <ligand>
        <name>NAD(+)</name>
        <dbReference type="ChEBI" id="CHEBI:57540"/>
    </ligand>
</feature>